<organism evidence="2 3">
    <name type="scientific">Ambispora gerdemannii</name>
    <dbReference type="NCBI Taxonomy" id="144530"/>
    <lineage>
        <taxon>Eukaryota</taxon>
        <taxon>Fungi</taxon>
        <taxon>Fungi incertae sedis</taxon>
        <taxon>Mucoromycota</taxon>
        <taxon>Glomeromycotina</taxon>
        <taxon>Glomeromycetes</taxon>
        <taxon>Archaeosporales</taxon>
        <taxon>Ambisporaceae</taxon>
        <taxon>Ambispora</taxon>
    </lineage>
</organism>
<evidence type="ECO:0000313" key="3">
    <source>
        <dbReference type="Proteomes" id="UP000789831"/>
    </source>
</evidence>
<dbReference type="SUPFAM" id="SSF56112">
    <property type="entry name" value="Protein kinase-like (PK-like)"/>
    <property type="match status" value="1"/>
</dbReference>
<dbReference type="AlphaFoldDB" id="A0A9N9D956"/>
<dbReference type="InterPro" id="IPR011009">
    <property type="entry name" value="Kinase-like_dom_sf"/>
</dbReference>
<evidence type="ECO:0000259" key="1">
    <source>
        <dbReference type="PROSITE" id="PS50011"/>
    </source>
</evidence>
<dbReference type="OrthoDB" id="626167at2759"/>
<proteinExistence type="predicted"/>
<dbReference type="GO" id="GO:0005524">
    <property type="term" value="F:ATP binding"/>
    <property type="evidence" value="ECO:0007669"/>
    <property type="project" value="InterPro"/>
</dbReference>
<dbReference type="EMBL" id="CAJVPL010003426">
    <property type="protein sequence ID" value="CAG8632522.1"/>
    <property type="molecule type" value="Genomic_DNA"/>
</dbReference>
<sequence length="168" mass="19257">MSNHGWHDYSRVLQSYGITKENTSDDYMIVMEFASDGDIRKYIHNNFNNLSWRKRIEYLEEIAHGLANLHEDNIVHENIKSWLTTSEFTKEIWDAEVKRQEKLASNPDRNSSIIGSIDSTELTHILSDKISNATESRQCSSLIDTKAYLTTITDVDLNDIALSSNSNT</sequence>
<keyword evidence="3" id="KW-1185">Reference proteome</keyword>
<gene>
    <name evidence="2" type="ORF">AGERDE_LOCUS10596</name>
</gene>
<dbReference type="PROSITE" id="PS50011">
    <property type="entry name" value="PROTEIN_KINASE_DOM"/>
    <property type="match status" value="1"/>
</dbReference>
<comment type="caution">
    <text evidence="2">The sequence shown here is derived from an EMBL/GenBank/DDBJ whole genome shotgun (WGS) entry which is preliminary data.</text>
</comment>
<dbReference type="Gene3D" id="1.10.510.10">
    <property type="entry name" value="Transferase(Phosphotransferase) domain 1"/>
    <property type="match status" value="1"/>
</dbReference>
<dbReference type="Pfam" id="PF07714">
    <property type="entry name" value="PK_Tyr_Ser-Thr"/>
    <property type="match status" value="1"/>
</dbReference>
<dbReference type="Proteomes" id="UP000789831">
    <property type="component" value="Unassembled WGS sequence"/>
</dbReference>
<reference evidence="2" key="1">
    <citation type="submission" date="2021-06" db="EMBL/GenBank/DDBJ databases">
        <authorList>
            <person name="Kallberg Y."/>
            <person name="Tangrot J."/>
            <person name="Rosling A."/>
        </authorList>
    </citation>
    <scope>NUCLEOTIDE SEQUENCE</scope>
    <source>
        <strain evidence="2">MT106</strain>
    </source>
</reference>
<dbReference type="GO" id="GO:0004672">
    <property type="term" value="F:protein kinase activity"/>
    <property type="evidence" value="ECO:0007669"/>
    <property type="project" value="InterPro"/>
</dbReference>
<feature type="non-terminal residue" evidence="2">
    <location>
        <position position="168"/>
    </location>
</feature>
<name>A0A9N9D956_9GLOM</name>
<dbReference type="InterPro" id="IPR001245">
    <property type="entry name" value="Ser-Thr/Tyr_kinase_cat_dom"/>
</dbReference>
<protein>
    <submittedName>
        <fullName evidence="2">10289_t:CDS:1</fullName>
    </submittedName>
</protein>
<evidence type="ECO:0000313" key="2">
    <source>
        <dbReference type="EMBL" id="CAG8632522.1"/>
    </source>
</evidence>
<dbReference type="InterPro" id="IPR000719">
    <property type="entry name" value="Prot_kinase_dom"/>
</dbReference>
<accession>A0A9N9D956</accession>
<feature type="domain" description="Protein kinase" evidence="1">
    <location>
        <begin position="1"/>
        <end position="168"/>
    </location>
</feature>